<dbReference type="PRINTS" id="PR00081">
    <property type="entry name" value="GDHRDH"/>
</dbReference>
<accession>A0A8C5QPU8</accession>
<keyword evidence="2" id="KW-0963">Cytoplasm</keyword>
<dbReference type="OrthoDB" id="153074at2759"/>
<evidence type="ECO:0000313" key="6">
    <source>
        <dbReference type="Proteomes" id="UP000694569"/>
    </source>
</evidence>
<dbReference type="GO" id="GO:0006729">
    <property type="term" value="P:tetrahydrobiopterin biosynthetic process"/>
    <property type="evidence" value="ECO:0007669"/>
    <property type="project" value="TreeGrafter"/>
</dbReference>
<reference evidence="5" key="2">
    <citation type="submission" date="2025-09" db="UniProtKB">
        <authorList>
            <consortium name="Ensembl"/>
        </authorList>
    </citation>
    <scope>IDENTIFICATION</scope>
</reference>
<dbReference type="Ensembl" id="ENSLLET00000042363.1">
    <property type="protein sequence ID" value="ENSLLEP00000040712.1"/>
    <property type="gene ID" value="ENSLLEG00000025907.1"/>
</dbReference>
<keyword evidence="6" id="KW-1185">Reference proteome</keyword>
<evidence type="ECO:0000256" key="1">
    <source>
        <dbReference type="ARBA" id="ARBA00004496"/>
    </source>
</evidence>
<keyword evidence="4" id="KW-0560">Oxidoreductase</keyword>
<dbReference type="Pfam" id="PF00106">
    <property type="entry name" value="adh_short"/>
    <property type="match status" value="1"/>
</dbReference>
<dbReference type="InterPro" id="IPR002347">
    <property type="entry name" value="SDR_fam"/>
</dbReference>
<dbReference type="AlphaFoldDB" id="A0A8C5QPU8"/>
<dbReference type="InterPro" id="IPR036291">
    <property type="entry name" value="NAD(P)-bd_dom_sf"/>
</dbReference>
<name>A0A8C5QPU8_9ANUR</name>
<dbReference type="GeneTree" id="ENSGT00440000033609"/>
<evidence type="ECO:0008006" key="7">
    <source>
        <dbReference type="Google" id="ProtNLM"/>
    </source>
</evidence>
<protein>
    <recommendedName>
        <fullName evidence="7">Sepiapterin reductase</fullName>
    </recommendedName>
</protein>
<dbReference type="GO" id="GO:0004757">
    <property type="term" value="F:sepiapterin reductase (NADP+) activity"/>
    <property type="evidence" value="ECO:0007669"/>
    <property type="project" value="TreeGrafter"/>
</dbReference>
<dbReference type="PANTHER" id="PTHR44085:SF2">
    <property type="entry name" value="SEPIAPTERIN REDUCTASE"/>
    <property type="match status" value="1"/>
</dbReference>
<dbReference type="PANTHER" id="PTHR44085">
    <property type="entry name" value="SEPIAPTERIN REDUCTASE"/>
    <property type="match status" value="1"/>
</dbReference>
<comment type="subcellular location">
    <subcellularLocation>
        <location evidence="1">Cytoplasm</location>
    </subcellularLocation>
</comment>
<dbReference type="InterPro" id="IPR051721">
    <property type="entry name" value="Biopterin_syn/organic_redct"/>
</dbReference>
<evidence type="ECO:0000256" key="3">
    <source>
        <dbReference type="ARBA" id="ARBA00022857"/>
    </source>
</evidence>
<proteinExistence type="predicted"/>
<dbReference type="SUPFAM" id="SSF51735">
    <property type="entry name" value="NAD(P)-binding Rossmann-fold domains"/>
    <property type="match status" value="1"/>
</dbReference>
<dbReference type="Gene3D" id="3.40.50.720">
    <property type="entry name" value="NAD(P)-binding Rossmann-like Domain"/>
    <property type="match status" value="1"/>
</dbReference>
<evidence type="ECO:0000313" key="5">
    <source>
        <dbReference type="Ensembl" id="ENSLLEP00000040712.1"/>
    </source>
</evidence>
<keyword evidence="3" id="KW-0521">NADP</keyword>
<evidence type="ECO:0000256" key="2">
    <source>
        <dbReference type="ARBA" id="ARBA00022490"/>
    </source>
</evidence>
<reference evidence="5" key="1">
    <citation type="submission" date="2025-08" db="UniProtKB">
        <authorList>
            <consortium name="Ensembl"/>
        </authorList>
    </citation>
    <scope>IDENTIFICATION</scope>
</reference>
<dbReference type="Proteomes" id="UP000694569">
    <property type="component" value="Unplaced"/>
</dbReference>
<evidence type="ECO:0000256" key="4">
    <source>
        <dbReference type="ARBA" id="ARBA00023002"/>
    </source>
</evidence>
<dbReference type="GO" id="GO:0005737">
    <property type="term" value="C:cytoplasm"/>
    <property type="evidence" value="ECO:0007669"/>
    <property type="project" value="UniProtKB-SubCell"/>
</dbReference>
<sequence>MSQTKHEWRSRVSCLAWSCSLQPHPVVPDCPAVLAHAHSAGSDAHGVLWFEPPRSSFFPLVARCCQVMSETPDLASPPDLGIVSCVLSGGSRGLGRSLASELCARFQPGSELLLVARTESLLRHLAEELNRSHPGVTVSWHVADLGTDEGICGVAAEAKRGFRNHSQAGRLLIINNAGSLGDVKKFFLDFTKPDDMTVYLSLNVSSAMCFTSSLLRAFPGRPGLQRIVVNISSLAALHPFKSWSLYCTGKAAREMMFKVLAAEQKNIRVLSYAPGITHRALPCFRSPLLGRHVFFPPPPPPPGGRHVFFPTPPPLGPPCFRSPLGGRHFSRSPPPRWAPCFSFPPPRWPPCFWPPPPRWPPCFSSPPLGGRHVFSLSPPPPPLGGRHVFRSPLGGRHVFRSPPPPSVAAMFFSPPPPSPRWRMFFSPPPPPPPLGCRHVFLPCIFSGLMHRNLDKPVFNFSSPWIPEPNAHPAGRGLSSAAVGKLHVRDESPISW</sequence>
<organism evidence="5 6">
    <name type="scientific">Leptobrachium leishanense</name>
    <name type="common">Leishan spiny toad</name>
    <dbReference type="NCBI Taxonomy" id="445787"/>
    <lineage>
        <taxon>Eukaryota</taxon>
        <taxon>Metazoa</taxon>
        <taxon>Chordata</taxon>
        <taxon>Craniata</taxon>
        <taxon>Vertebrata</taxon>
        <taxon>Euteleostomi</taxon>
        <taxon>Amphibia</taxon>
        <taxon>Batrachia</taxon>
        <taxon>Anura</taxon>
        <taxon>Pelobatoidea</taxon>
        <taxon>Megophryidae</taxon>
        <taxon>Leptobrachium</taxon>
    </lineage>
</organism>